<feature type="transmembrane region" description="Helical" evidence="4">
    <location>
        <begin position="187"/>
        <end position="204"/>
    </location>
</feature>
<dbReference type="InterPro" id="IPR018062">
    <property type="entry name" value="HTH_AraC-typ_CS"/>
</dbReference>
<dbReference type="Proteomes" id="UP001161422">
    <property type="component" value="Unassembled WGS sequence"/>
</dbReference>
<evidence type="ECO:0000313" key="7">
    <source>
        <dbReference type="Proteomes" id="UP001161422"/>
    </source>
</evidence>
<dbReference type="RefSeq" id="WP_095507072.1">
    <property type="nucleotide sequence ID" value="NZ_BSNC01000009.1"/>
</dbReference>
<dbReference type="SMART" id="SM00342">
    <property type="entry name" value="HTH_ARAC"/>
    <property type="match status" value="1"/>
</dbReference>
<keyword evidence="1" id="KW-0805">Transcription regulation</keyword>
<dbReference type="InterPro" id="IPR009057">
    <property type="entry name" value="Homeodomain-like_sf"/>
</dbReference>
<feature type="transmembrane region" description="Helical" evidence="4">
    <location>
        <begin position="88"/>
        <end position="107"/>
    </location>
</feature>
<dbReference type="PROSITE" id="PS00041">
    <property type="entry name" value="HTH_ARAC_FAMILY_1"/>
    <property type="match status" value="1"/>
</dbReference>
<dbReference type="EMBL" id="BSNC01000009">
    <property type="protein sequence ID" value="GLP97627.1"/>
    <property type="molecule type" value="Genomic_DNA"/>
</dbReference>
<protein>
    <submittedName>
        <fullName evidence="6">Transcriptional regulator</fullName>
    </submittedName>
</protein>
<name>A0AA37RZQ2_9GAMM</name>
<feature type="transmembrane region" description="Helical" evidence="4">
    <location>
        <begin position="59"/>
        <end position="76"/>
    </location>
</feature>
<dbReference type="InterPro" id="IPR018060">
    <property type="entry name" value="HTH_AraC"/>
</dbReference>
<sequence>MNSTLTIAVSFSLSQVIITALVLLKPTPHGTMPRALFGALLLAVSGYLLFPLADDSARIWLGPLQTLVPGLFWLFCASLFDDHFRIKLWHLALIGLTVVLPIAGHLYPAKQDWLALVLFYLAPQLLEFGLIAMALWRVIKHWKIDLMQSRRRLRAWFCGFIGVIIFGLILSRETWLTSDHWLSQGQYLLIGVVLLITNGLLFNLDSGLFGTPASPVANAPSQDTDSLNEPQQESGLTPALMQLLEQEHIYREMGLTIGTLASRLEVPEYRLRQHINQAMGYKNFNDFLNGFRVRDAAEQLRDPNRLKVPVLTIAHDTGFRSLSSFNKAFKSAFELTPTAYRQANIKMQATD</sequence>
<organism evidence="6 7">
    <name type="scientific">Paraferrimonas sedimenticola</name>
    <dbReference type="NCBI Taxonomy" id="375674"/>
    <lineage>
        <taxon>Bacteria</taxon>
        <taxon>Pseudomonadati</taxon>
        <taxon>Pseudomonadota</taxon>
        <taxon>Gammaproteobacteria</taxon>
        <taxon>Alteromonadales</taxon>
        <taxon>Ferrimonadaceae</taxon>
        <taxon>Paraferrimonas</taxon>
    </lineage>
</organism>
<feature type="transmembrane region" description="Helical" evidence="4">
    <location>
        <begin position="6"/>
        <end position="24"/>
    </location>
</feature>
<dbReference type="Gene3D" id="1.10.10.60">
    <property type="entry name" value="Homeodomain-like"/>
    <property type="match status" value="1"/>
</dbReference>
<gene>
    <name evidence="6" type="ORF">GCM10007895_29340</name>
</gene>
<reference evidence="6" key="2">
    <citation type="submission" date="2023-01" db="EMBL/GenBank/DDBJ databases">
        <title>Draft genome sequence of Paraferrimonas sedimenticola strain NBRC 101628.</title>
        <authorList>
            <person name="Sun Q."/>
            <person name="Mori K."/>
        </authorList>
    </citation>
    <scope>NUCLEOTIDE SEQUENCE</scope>
    <source>
        <strain evidence="6">NBRC 101628</strain>
    </source>
</reference>
<keyword evidence="3" id="KW-0804">Transcription</keyword>
<keyword evidence="4" id="KW-0812">Transmembrane</keyword>
<dbReference type="AlphaFoldDB" id="A0AA37RZQ2"/>
<proteinExistence type="predicted"/>
<evidence type="ECO:0000259" key="5">
    <source>
        <dbReference type="PROSITE" id="PS01124"/>
    </source>
</evidence>
<feature type="transmembrane region" description="Helical" evidence="4">
    <location>
        <begin position="113"/>
        <end position="136"/>
    </location>
</feature>
<feature type="domain" description="HTH araC/xylS-type" evidence="5">
    <location>
        <begin position="238"/>
        <end position="343"/>
    </location>
</feature>
<evidence type="ECO:0000256" key="4">
    <source>
        <dbReference type="SAM" id="Phobius"/>
    </source>
</evidence>
<evidence type="ECO:0000256" key="1">
    <source>
        <dbReference type="ARBA" id="ARBA00023015"/>
    </source>
</evidence>
<evidence type="ECO:0000256" key="2">
    <source>
        <dbReference type="ARBA" id="ARBA00023125"/>
    </source>
</evidence>
<comment type="caution">
    <text evidence="6">The sequence shown here is derived from an EMBL/GenBank/DDBJ whole genome shotgun (WGS) entry which is preliminary data.</text>
</comment>
<dbReference type="GO" id="GO:0003700">
    <property type="term" value="F:DNA-binding transcription factor activity"/>
    <property type="evidence" value="ECO:0007669"/>
    <property type="project" value="InterPro"/>
</dbReference>
<dbReference type="PANTHER" id="PTHR43280">
    <property type="entry name" value="ARAC-FAMILY TRANSCRIPTIONAL REGULATOR"/>
    <property type="match status" value="1"/>
</dbReference>
<keyword evidence="7" id="KW-1185">Reference proteome</keyword>
<keyword evidence="4" id="KW-1133">Transmembrane helix</keyword>
<keyword evidence="2" id="KW-0238">DNA-binding</keyword>
<evidence type="ECO:0000256" key="3">
    <source>
        <dbReference type="ARBA" id="ARBA00023163"/>
    </source>
</evidence>
<dbReference type="SUPFAM" id="SSF46689">
    <property type="entry name" value="Homeodomain-like"/>
    <property type="match status" value="1"/>
</dbReference>
<dbReference type="PANTHER" id="PTHR43280:SF29">
    <property type="entry name" value="ARAC-FAMILY TRANSCRIPTIONAL REGULATOR"/>
    <property type="match status" value="1"/>
</dbReference>
<dbReference type="Pfam" id="PF12833">
    <property type="entry name" value="HTH_18"/>
    <property type="match status" value="1"/>
</dbReference>
<dbReference type="GO" id="GO:0043565">
    <property type="term" value="F:sequence-specific DNA binding"/>
    <property type="evidence" value="ECO:0007669"/>
    <property type="project" value="InterPro"/>
</dbReference>
<accession>A0AA37RZQ2</accession>
<feature type="transmembrane region" description="Helical" evidence="4">
    <location>
        <begin position="36"/>
        <end position="53"/>
    </location>
</feature>
<feature type="transmembrane region" description="Helical" evidence="4">
    <location>
        <begin position="156"/>
        <end position="175"/>
    </location>
</feature>
<dbReference type="PROSITE" id="PS01124">
    <property type="entry name" value="HTH_ARAC_FAMILY_2"/>
    <property type="match status" value="1"/>
</dbReference>
<reference evidence="6" key="1">
    <citation type="journal article" date="2014" name="Int. J. Syst. Evol. Microbiol.">
        <title>Complete genome sequence of Corynebacterium casei LMG S-19264T (=DSM 44701T), isolated from a smear-ripened cheese.</title>
        <authorList>
            <consortium name="US DOE Joint Genome Institute (JGI-PGF)"/>
            <person name="Walter F."/>
            <person name="Albersmeier A."/>
            <person name="Kalinowski J."/>
            <person name="Ruckert C."/>
        </authorList>
    </citation>
    <scope>NUCLEOTIDE SEQUENCE</scope>
    <source>
        <strain evidence="6">NBRC 101628</strain>
    </source>
</reference>
<keyword evidence="4" id="KW-0472">Membrane</keyword>
<evidence type="ECO:0000313" key="6">
    <source>
        <dbReference type="EMBL" id="GLP97627.1"/>
    </source>
</evidence>